<feature type="transmembrane region" description="Helical" evidence="2">
    <location>
        <begin position="162"/>
        <end position="184"/>
    </location>
</feature>
<evidence type="ECO:0008006" key="5">
    <source>
        <dbReference type="Google" id="ProtNLM"/>
    </source>
</evidence>
<feature type="transmembrane region" description="Helical" evidence="2">
    <location>
        <begin position="372"/>
        <end position="389"/>
    </location>
</feature>
<name>A0AAW1RRA2_9CHLO</name>
<reference evidence="3 4" key="1">
    <citation type="journal article" date="2024" name="Nat. Commun.">
        <title>Phylogenomics reveals the evolutionary origins of lichenization in chlorophyte algae.</title>
        <authorList>
            <person name="Puginier C."/>
            <person name="Libourel C."/>
            <person name="Otte J."/>
            <person name="Skaloud P."/>
            <person name="Haon M."/>
            <person name="Grisel S."/>
            <person name="Petersen M."/>
            <person name="Berrin J.G."/>
            <person name="Delaux P.M."/>
            <person name="Dal Grande F."/>
            <person name="Keller J."/>
        </authorList>
    </citation>
    <scope>NUCLEOTIDE SEQUENCE [LARGE SCALE GENOMIC DNA]</scope>
    <source>
        <strain evidence="3 4">SAG 2145</strain>
    </source>
</reference>
<evidence type="ECO:0000256" key="2">
    <source>
        <dbReference type="SAM" id="Phobius"/>
    </source>
</evidence>
<feature type="transmembrane region" description="Helical" evidence="2">
    <location>
        <begin position="314"/>
        <end position="334"/>
    </location>
</feature>
<evidence type="ECO:0000313" key="3">
    <source>
        <dbReference type="EMBL" id="KAK9835862.1"/>
    </source>
</evidence>
<dbReference type="PANTHER" id="PTHR34289:SF3">
    <property type="entry name" value="PROTEIN, PUTATIVE (DUF819)-RELATED"/>
    <property type="match status" value="1"/>
</dbReference>
<feature type="transmembrane region" description="Helical" evidence="2">
    <location>
        <begin position="427"/>
        <end position="454"/>
    </location>
</feature>
<dbReference type="AlphaFoldDB" id="A0AAW1RRA2"/>
<keyword evidence="2" id="KW-0472">Membrane</keyword>
<comment type="caution">
    <text evidence="3">The sequence shown here is derived from an EMBL/GenBank/DDBJ whole genome shotgun (WGS) entry which is preliminary data.</text>
</comment>
<gene>
    <name evidence="3" type="ORF">WJX74_009704</name>
</gene>
<keyword evidence="2" id="KW-0812">Transmembrane</keyword>
<evidence type="ECO:0000313" key="4">
    <source>
        <dbReference type="Proteomes" id="UP001438707"/>
    </source>
</evidence>
<dbReference type="Pfam" id="PF05684">
    <property type="entry name" value="DUF819"/>
    <property type="match status" value="1"/>
</dbReference>
<sequence>MIQCRSRSTQGLSPSELCRLAAPCACASLPTRASFVTRKDKQQFVEVLGKHRSTRRLRVQTSASVTLAWPKLLPATTPWGIWAFLSLAGAAGFWSERTRVGRELSGPLVSTLVGLAFSNLGVIPASAPAVYGTVNKFLLPLAVPMLLLAADMRKVITHTGQLLAAFIVGAVGTTLGTLVAFKLVPLTSLGADGWKVASALMARHIGGAVNYVGVADSLAMGPSAQTAGLAADNLVTALHFVALFQLARHIPPDQQEEGSSVPAGGKRQPEHKQGQGGRAPSGIQVLEGATAVALSALICYVGNQWAVALNLGGASIPIITALSVVLATLIPNLLQPLVASGEGLAAIIMSLFFATVGANGSIHTVITTAPALFLFAFVQLAVHLGFVLISGRILRIPRKELLLASNANVGGPTTAAGMAAAKGWRQSLVPCILVGTLGYAVATFLAIALGVGYLRPRVAMA</sequence>
<dbReference type="PANTHER" id="PTHR34289">
    <property type="entry name" value="PROTEIN, PUTATIVE (DUF819)-RELATED"/>
    <property type="match status" value="1"/>
</dbReference>
<dbReference type="InterPro" id="IPR008537">
    <property type="entry name" value="DUF819"/>
</dbReference>
<feature type="region of interest" description="Disordered" evidence="1">
    <location>
        <begin position="253"/>
        <end position="279"/>
    </location>
</feature>
<feature type="transmembrane region" description="Helical" evidence="2">
    <location>
        <begin position="107"/>
        <end position="127"/>
    </location>
</feature>
<dbReference type="Proteomes" id="UP001438707">
    <property type="component" value="Unassembled WGS sequence"/>
</dbReference>
<protein>
    <recommendedName>
        <fullName evidence="5">Membrane protein YjcL</fullName>
    </recommendedName>
</protein>
<keyword evidence="4" id="KW-1185">Reference proteome</keyword>
<feature type="transmembrane region" description="Helical" evidence="2">
    <location>
        <begin position="346"/>
        <end position="366"/>
    </location>
</feature>
<accession>A0AAW1RRA2</accession>
<dbReference type="EMBL" id="JALJOS010000008">
    <property type="protein sequence ID" value="KAK9835862.1"/>
    <property type="molecule type" value="Genomic_DNA"/>
</dbReference>
<proteinExistence type="predicted"/>
<organism evidence="3 4">
    <name type="scientific">Apatococcus lobatus</name>
    <dbReference type="NCBI Taxonomy" id="904363"/>
    <lineage>
        <taxon>Eukaryota</taxon>
        <taxon>Viridiplantae</taxon>
        <taxon>Chlorophyta</taxon>
        <taxon>core chlorophytes</taxon>
        <taxon>Trebouxiophyceae</taxon>
        <taxon>Chlorellales</taxon>
        <taxon>Chlorellaceae</taxon>
        <taxon>Apatococcus</taxon>
    </lineage>
</organism>
<evidence type="ECO:0000256" key="1">
    <source>
        <dbReference type="SAM" id="MobiDB-lite"/>
    </source>
</evidence>
<keyword evidence="2" id="KW-1133">Transmembrane helix</keyword>
<feature type="transmembrane region" description="Helical" evidence="2">
    <location>
        <begin position="133"/>
        <end position="150"/>
    </location>
</feature>